<dbReference type="InterPro" id="IPR002018">
    <property type="entry name" value="CarbesteraseB"/>
</dbReference>
<protein>
    <recommendedName>
        <fullName evidence="6">Carboxylesterase type B domain-containing protein</fullName>
    </recommendedName>
</protein>
<dbReference type="InterPro" id="IPR019819">
    <property type="entry name" value="Carboxylesterase_B_CS"/>
</dbReference>
<dbReference type="AlphaFoldDB" id="A0A1B6JXH6"/>
<evidence type="ECO:0000256" key="3">
    <source>
        <dbReference type="ARBA" id="ARBA00023180"/>
    </source>
</evidence>
<feature type="chain" id="PRO_5008586096" description="Carboxylesterase type B domain-containing protein" evidence="5">
    <location>
        <begin position="19"/>
        <end position="417"/>
    </location>
</feature>
<keyword evidence="2 5" id="KW-0732">Signal</keyword>
<dbReference type="EMBL" id="GECU01003826">
    <property type="protein sequence ID" value="JAT03881.1"/>
    <property type="molecule type" value="Transcribed_RNA"/>
</dbReference>
<dbReference type="PROSITE" id="PS00941">
    <property type="entry name" value="CARBOXYLESTERASE_B_2"/>
    <property type="match status" value="1"/>
</dbReference>
<dbReference type="Pfam" id="PF00135">
    <property type="entry name" value="COesterase"/>
    <property type="match status" value="1"/>
</dbReference>
<feature type="signal peptide" evidence="5">
    <location>
        <begin position="1"/>
        <end position="18"/>
    </location>
</feature>
<evidence type="ECO:0000256" key="1">
    <source>
        <dbReference type="ARBA" id="ARBA00005964"/>
    </source>
</evidence>
<dbReference type="PANTHER" id="PTHR43903">
    <property type="entry name" value="NEUROLIGIN"/>
    <property type="match status" value="1"/>
</dbReference>
<dbReference type="InterPro" id="IPR029058">
    <property type="entry name" value="AB_hydrolase_fold"/>
</dbReference>
<name>A0A1B6JXH6_9HEMI</name>
<dbReference type="PROSITE" id="PS51257">
    <property type="entry name" value="PROKAR_LIPOPROTEIN"/>
    <property type="match status" value="1"/>
</dbReference>
<feature type="compositionally biased region" description="Low complexity" evidence="4">
    <location>
        <begin position="56"/>
        <end position="67"/>
    </location>
</feature>
<comment type="similarity">
    <text evidence="1">Belongs to the type-B carboxylesterase/lipase family.</text>
</comment>
<dbReference type="Gene3D" id="3.40.50.1820">
    <property type="entry name" value="alpha/beta hydrolase"/>
    <property type="match status" value="1"/>
</dbReference>
<accession>A0A1B6JXH6</accession>
<reference evidence="7" key="1">
    <citation type="submission" date="2015-11" db="EMBL/GenBank/DDBJ databases">
        <title>De novo transcriptome assembly of four potential Pierce s Disease insect vectors from Arizona vineyards.</title>
        <authorList>
            <person name="Tassone E.E."/>
        </authorList>
    </citation>
    <scope>NUCLEOTIDE SEQUENCE</scope>
</reference>
<dbReference type="SUPFAM" id="SSF53474">
    <property type="entry name" value="alpha/beta-Hydrolases"/>
    <property type="match status" value="1"/>
</dbReference>
<feature type="region of interest" description="Disordered" evidence="4">
    <location>
        <begin position="56"/>
        <end position="78"/>
    </location>
</feature>
<proteinExistence type="inferred from homology"/>
<evidence type="ECO:0000313" key="7">
    <source>
        <dbReference type="EMBL" id="JAT03881.1"/>
    </source>
</evidence>
<keyword evidence="3" id="KW-0325">Glycoprotein</keyword>
<feature type="non-terminal residue" evidence="7">
    <location>
        <position position="417"/>
    </location>
</feature>
<evidence type="ECO:0000256" key="5">
    <source>
        <dbReference type="SAM" id="SignalP"/>
    </source>
</evidence>
<evidence type="ECO:0000256" key="4">
    <source>
        <dbReference type="SAM" id="MobiDB-lite"/>
    </source>
</evidence>
<evidence type="ECO:0000259" key="6">
    <source>
        <dbReference type="Pfam" id="PF00135"/>
    </source>
</evidence>
<feature type="domain" description="Carboxylesterase type B" evidence="6">
    <location>
        <begin position="90"/>
        <end position="411"/>
    </location>
</feature>
<dbReference type="InterPro" id="IPR051093">
    <property type="entry name" value="Neuroligin/BSAL"/>
</dbReference>
<gene>
    <name evidence="7" type="ORF">g.45562</name>
</gene>
<organism evidence="7">
    <name type="scientific">Homalodisca liturata</name>
    <dbReference type="NCBI Taxonomy" id="320908"/>
    <lineage>
        <taxon>Eukaryota</taxon>
        <taxon>Metazoa</taxon>
        <taxon>Ecdysozoa</taxon>
        <taxon>Arthropoda</taxon>
        <taxon>Hexapoda</taxon>
        <taxon>Insecta</taxon>
        <taxon>Pterygota</taxon>
        <taxon>Neoptera</taxon>
        <taxon>Paraneoptera</taxon>
        <taxon>Hemiptera</taxon>
        <taxon>Auchenorrhyncha</taxon>
        <taxon>Membracoidea</taxon>
        <taxon>Cicadellidae</taxon>
        <taxon>Cicadellinae</taxon>
        <taxon>Proconiini</taxon>
        <taxon>Homalodisca</taxon>
    </lineage>
</organism>
<sequence length="417" mass="45055">MYRVCCVLLLVILGGCTALSRQKRIVGGEPASPPPPGASENEDVVINPALVSVQPTTTVRTTTTTARRPVRGDEDDGPIVFLRRGRREARVKGRKDPEGVYAFKGIRYAEAPTGALRFQRPRRTKMEGDVDATSSGPPCPQSIGQQLVGSEDCLFLNVFSPELPKDSSSNKYPVILWIHGGGFRKGSGSQYGVSDLVKKGLVVVTVQYRLGSLGFLSTNRKELPGNAGLFDLIASLRWVRQYIQFFGGDPGRVIPSGQGSGASAAMMLTFVRFSRNWIKGVFAMSGSAISSFAVDKEPAQTAKEVSAIDDCHSVRESLAFVRCMQKLPLDTIIRGDDKLQTERMNKDNAAQSYITSISKLLSPGPAVEGEDDMRFLPNFLTGFPADTLQRGNFARVPMLTGVTRDETSTSAKGGGVA</sequence>
<evidence type="ECO:0000256" key="2">
    <source>
        <dbReference type="ARBA" id="ARBA00022729"/>
    </source>
</evidence>